<organism evidence="1 2">
    <name type="scientific">Nitrosomonas nitrosa</name>
    <dbReference type="NCBI Taxonomy" id="52442"/>
    <lineage>
        <taxon>Bacteria</taxon>
        <taxon>Pseudomonadati</taxon>
        <taxon>Pseudomonadota</taxon>
        <taxon>Betaproteobacteria</taxon>
        <taxon>Nitrosomonadales</taxon>
        <taxon>Nitrosomonadaceae</taxon>
        <taxon>Nitrosomonas</taxon>
    </lineage>
</organism>
<gene>
    <name evidence="1" type="ORF">NMYAN_220025</name>
</gene>
<reference evidence="1" key="1">
    <citation type="submission" date="2021-02" db="EMBL/GenBank/DDBJ databases">
        <authorList>
            <person name="Han P."/>
        </authorList>
    </citation>
    <scope>NUCLEOTIDE SEQUENCE</scope>
    <source>
        <strain evidence="1">Nitrosomonas nitrosa 18-3D</strain>
    </source>
</reference>
<evidence type="ECO:0000313" key="1">
    <source>
        <dbReference type="EMBL" id="CAE6506554.1"/>
    </source>
</evidence>
<dbReference type="Proteomes" id="UP000601736">
    <property type="component" value="Unassembled WGS sequence"/>
</dbReference>
<accession>A0A8H8Z1N1</accession>
<protein>
    <submittedName>
        <fullName evidence="1">Uncharacterized protein</fullName>
    </submittedName>
</protein>
<evidence type="ECO:0000313" key="2">
    <source>
        <dbReference type="Proteomes" id="UP000601736"/>
    </source>
</evidence>
<dbReference type="EMBL" id="CAJNAP010000015">
    <property type="protein sequence ID" value="CAE6506554.1"/>
    <property type="molecule type" value="Genomic_DNA"/>
</dbReference>
<comment type="caution">
    <text evidence="1">The sequence shown here is derived from an EMBL/GenBank/DDBJ whole genome shotgun (WGS) entry which is preliminary data.</text>
</comment>
<dbReference type="AlphaFoldDB" id="A0A8H8Z1N1"/>
<sequence>MTFTSWVYDDLKMMQDSFQFVSYSDAGSLNEKSS</sequence>
<name>A0A8H8Z1N1_9PROT</name>
<proteinExistence type="predicted"/>